<dbReference type="PANTHER" id="PTHR34253">
    <property type="entry name" value="PROTEIN LLP HOMOLOG"/>
    <property type="match status" value="1"/>
</dbReference>
<comment type="similarity">
    <text evidence="1">Belongs to the learning-associated protein family.</text>
</comment>
<reference evidence="3" key="1">
    <citation type="submission" date="2022-12" db="EMBL/GenBank/DDBJ databases">
        <title>Chromosome-level genome assembly of the bean flower thrips Megalurothrips usitatus.</title>
        <authorList>
            <person name="Ma L."/>
            <person name="Liu Q."/>
            <person name="Li H."/>
            <person name="Cai W."/>
        </authorList>
    </citation>
    <scope>NUCLEOTIDE SEQUENCE</scope>
    <source>
        <strain evidence="3">Cailab_2022a</strain>
    </source>
</reference>
<feature type="region of interest" description="Disordered" evidence="2">
    <location>
        <begin position="1"/>
        <end position="23"/>
    </location>
</feature>
<accession>A0AAV7XMX6</accession>
<dbReference type="GO" id="GO:0003723">
    <property type="term" value="F:RNA binding"/>
    <property type="evidence" value="ECO:0007669"/>
    <property type="project" value="TreeGrafter"/>
</dbReference>
<dbReference type="InterPro" id="IPR018784">
    <property type="entry name" value="LLPH-like"/>
</dbReference>
<evidence type="ECO:0000313" key="4">
    <source>
        <dbReference type="Proteomes" id="UP001075354"/>
    </source>
</evidence>
<keyword evidence="4" id="KW-1185">Reference proteome</keyword>
<name>A0AAV7XMX6_9NEOP</name>
<dbReference type="AlphaFoldDB" id="A0AAV7XMX6"/>
<evidence type="ECO:0000313" key="3">
    <source>
        <dbReference type="EMBL" id="KAJ1524807.1"/>
    </source>
</evidence>
<comment type="caution">
    <text evidence="3">The sequence shown here is derived from an EMBL/GenBank/DDBJ whole genome shotgun (WGS) entry which is preliminary data.</text>
</comment>
<organism evidence="3 4">
    <name type="scientific">Megalurothrips usitatus</name>
    <name type="common">bean blossom thrips</name>
    <dbReference type="NCBI Taxonomy" id="439358"/>
    <lineage>
        <taxon>Eukaryota</taxon>
        <taxon>Metazoa</taxon>
        <taxon>Ecdysozoa</taxon>
        <taxon>Arthropoda</taxon>
        <taxon>Hexapoda</taxon>
        <taxon>Insecta</taxon>
        <taxon>Pterygota</taxon>
        <taxon>Neoptera</taxon>
        <taxon>Paraneoptera</taxon>
        <taxon>Thysanoptera</taxon>
        <taxon>Terebrantia</taxon>
        <taxon>Thripoidea</taxon>
        <taxon>Thripidae</taxon>
        <taxon>Megalurothrips</taxon>
    </lineage>
</organism>
<dbReference type="EMBL" id="JAPTSV010000008">
    <property type="protein sequence ID" value="KAJ1524807.1"/>
    <property type="molecule type" value="Genomic_DNA"/>
</dbReference>
<dbReference type="Proteomes" id="UP001075354">
    <property type="component" value="Chromosome 8"/>
</dbReference>
<dbReference type="GO" id="GO:0005730">
    <property type="term" value="C:nucleolus"/>
    <property type="evidence" value="ECO:0007669"/>
    <property type="project" value="TreeGrafter"/>
</dbReference>
<dbReference type="Pfam" id="PF10169">
    <property type="entry name" value="LLPH"/>
    <property type="match status" value="1"/>
</dbReference>
<evidence type="ECO:0000256" key="2">
    <source>
        <dbReference type="SAM" id="MobiDB-lite"/>
    </source>
</evidence>
<evidence type="ECO:0000256" key="1">
    <source>
        <dbReference type="ARBA" id="ARBA00034118"/>
    </source>
</evidence>
<dbReference type="GO" id="GO:0001099">
    <property type="term" value="F:basal RNA polymerase II transcription machinery binding"/>
    <property type="evidence" value="ECO:0007669"/>
    <property type="project" value="TreeGrafter"/>
</dbReference>
<proteinExistence type="inferred from homology"/>
<sequence length="224" mass="26205">MGKSMRSKSQRRNRARRREEYAPKELEKLKSTLAFEWNDQTEKAHLSVFHDIMNGPTPYVPGLEADSSIAKLHLTDKNAEDQRAVDIKTRVLNKRVVVASRALRFRPYGPPEDEVEETIDDKPARVYNFKTHRDQYGQYPPWMHRKEIISRARANRLSKQKTKKLIERGKIQKRPKGPSCNQIINEILHGDGEEDDHGMPMYADIKKSVVIKKTKQMMKEMYDM</sequence>
<protein>
    <submittedName>
        <fullName evidence="3">Uncharacterized protein</fullName>
    </submittedName>
</protein>
<dbReference type="PANTHER" id="PTHR34253:SF1">
    <property type="entry name" value="PROTEIN LLP HOMOLOG"/>
    <property type="match status" value="1"/>
</dbReference>
<dbReference type="GO" id="GO:0097484">
    <property type="term" value="P:dendrite extension"/>
    <property type="evidence" value="ECO:0007669"/>
    <property type="project" value="TreeGrafter"/>
</dbReference>
<feature type="compositionally biased region" description="Basic residues" evidence="2">
    <location>
        <begin position="1"/>
        <end position="16"/>
    </location>
</feature>
<gene>
    <name evidence="3" type="ORF">ONE63_009678</name>
</gene>